<protein>
    <submittedName>
        <fullName evidence="1">Uncharacterized protein</fullName>
    </submittedName>
</protein>
<sequence>IVGYKPII</sequence>
<feature type="non-terminal residue" evidence="1">
    <location>
        <position position="1"/>
    </location>
</feature>
<gene>
    <name evidence="1" type="ORF">AVEN_233247_1</name>
</gene>
<evidence type="ECO:0000313" key="1">
    <source>
        <dbReference type="EMBL" id="GBM29076.1"/>
    </source>
</evidence>
<evidence type="ECO:0000313" key="2">
    <source>
        <dbReference type="Proteomes" id="UP000499080"/>
    </source>
</evidence>
<dbReference type="EMBL" id="BGPR01000626">
    <property type="protein sequence ID" value="GBM29076.1"/>
    <property type="molecule type" value="Genomic_DNA"/>
</dbReference>
<organism evidence="1 2">
    <name type="scientific">Araneus ventricosus</name>
    <name type="common">Orbweaver spider</name>
    <name type="synonym">Epeira ventricosa</name>
    <dbReference type="NCBI Taxonomy" id="182803"/>
    <lineage>
        <taxon>Eukaryota</taxon>
        <taxon>Metazoa</taxon>
        <taxon>Ecdysozoa</taxon>
        <taxon>Arthropoda</taxon>
        <taxon>Chelicerata</taxon>
        <taxon>Arachnida</taxon>
        <taxon>Araneae</taxon>
        <taxon>Araneomorphae</taxon>
        <taxon>Entelegynae</taxon>
        <taxon>Araneoidea</taxon>
        <taxon>Araneidae</taxon>
        <taxon>Araneus</taxon>
    </lineage>
</organism>
<dbReference type="Proteomes" id="UP000499080">
    <property type="component" value="Unassembled WGS sequence"/>
</dbReference>
<proteinExistence type="predicted"/>
<accession>A0A4Y2EM36</accession>
<keyword evidence="2" id="KW-1185">Reference proteome</keyword>
<comment type="caution">
    <text evidence="1">The sequence shown here is derived from an EMBL/GenBank/DDBJ whole genome shotgun (WGS) entry which is preliminary data.</text>
</comment>
<name>A0A4Y2EM36_ARAVE</name>
<reference evidence="1 2" key="1">
    <citation type="journal article" date="2019" name="Sci. Rep.">
        <title>Orb-weaving spider Araneus ventricosus genome elucidates the spidroin gene catalogue.</title>
        <authorList>
            <person name="Kono N."/>
            <person name="Nakamura H."/>
            <person name="Ohtoshi R."/>
            <person name="Moran D.A.P."/>
            <person name="Shinohara A."/>
            <person name="Yoshida Y."/>
            <person name="Fujiwara M."/>
            <person name="Mori M."/>
            <person name="Tomita M."/>
            <person name="Arakawa K."/>
        </authorList>
    </citation>
    <scope>NUCLEOTIDE SEQUENCE [LARGE SCALE GENOMIC DNA]</scope>
</reference>